<dbReference type="RefSeq" id="WP_185388032.1">
    <property type="nucleotide sequence ID" value="NZ_JAARQN010000001.1"/>
</dbReference>
<dbReference type="Proteomes" id="UP000569903">
    <property type="component" value="Unassembled WGS sequence"/>
</dbReference>
<dbReference type="EMBL" id="JAARQN010000001">
    <property type="protein sequence ID" value="MBC1456571.1"/>
    <property type="molecule type" value="Genomic_DNA"/>
</dbReference>
<gene>
    <name evidence="2" type="ORF">HB850_02305</name>
</gene>
<dbReference type="AlphaFoldDB" id="A0A841YSA8"/>
<keyword evidence="1" id="KW-1133">Transmembrane helix</keyword>
<accession>A0A841YSA8</accession>
<comment type="caution">
    <text evidence="2">The sequence shown here is derived from an EMBL/GenBank/DDBJ whole genome shotgun (WGS) entry which is preliminary data.</text>
</comment>
<proteinExistence type="predicted"/>
<keyword evidence="1" id="KW-0472">Membrane</keyword>
<evidence type="ECO:0000313" key="3">
    <source>
        <dbReference type="Proteomes" id="UP000569903"/>
    </source>
</evidence>
<protein>
    <submittedName>
        <fullName evidence="2">DUF3139 domain-containing protein</fullName>
    </submittedName>
</protein>
<name>A0A841YSA8_9LIST</name>
<sequence>MTKWFILGSTIFSILLISGIIVILHYNKEAYAENKIDAYIAKQGIPKYKIYDEKFVWDWSKSGDYVKNFTSKGMILLFCINIFSRRKGARYCFDRIHRQRIILM</sequence>
<keyword evidence="1" id="KW-0812">Transmembrane</keyword>
<feature type="transmembrane region" description="Helical" evidence="1">
    <location>
        <begin position="6"/>
        <end position="26"/>
    </location>
</feature>
<organism evidence="2 3">
    <name type="scientific">Listeria newyorkensis</name>
    <dbReference type="NCBI Taxonomy" id="1497681"/>
    <lineage>
        <taxon>Bacteria</taxon>
        <taxon>Bacillati</taxon>
        <taxon>Bacillota</taxon>
        <taxon>Bacilli</taxon>
        <taxon>Bacillales</taxon>
        <taxon>Listeriaceae</taxon>
        <taxon>Listeria</taxon>
    </lineage>
</organism>
<evidence type="ECO:0000313" key="2">
    <source>
        <dbReference type="EMBL" id="MBC1456571.1"/>
    </source>
</evidence>
<reference evidence="2 3" key="1">
    <citation type="submission" date="2020-03" db="EMBL/GenBank/DDBJ databases">
        <title>Soil Listeria distribution.</title>
        <authorList>
            <person name="Liao J."/>
            <person name="Wiedmann M."/>
        </authorList>
    </citation>
    <scope>NUCLEOTIDE SEQUENCE [LARGE SCALE GENOMIC DNA]</scope>
    <source>
        <strain evidence="2 3">FSL L7-1614</strain>
    </source>
</reference>
<evidence type="ECO:0000256" key="1">
    <source>
        <dbReference type="SAM" id="Phobius"/>
    </source>
</evidence>